<dbReference type="GO" id="GO:0000139">
    <property type="term" value="C:Golgi membrane"/>
    <property type="evidence" value="ECO:0007669"/>
    <property type="project" value="TreeGrafter"/>
</dbReference>
<dbReference type="InterPro" id="IPR037094">
    <property type="entry name" value="Glyco_hydro_38_cen_sf"/>
</dbReference>
<evidence type="ECO:0000256" key="11">
    <source>
        <dbReference type="SAM" id="Phobius"/>
    </source>
</evidence>
<dbReference type="FunFam" id="1.20.1270.50:FF:000001">
    <property type="entry name" value="Alpha-mannosidase"/>
    <property type="match status" value="1"/>
</dbReference>
<evidence type="ECO:0000256" key="7">
    <source>
        <dbReference type="ARBA" id="ARBA00059516"/>
    </source>
</evidence>
<dbReference type="GO" id="GO:0022857">
    <property type="term" value="F:transmembrane transporter activity"/>
    <property type="evidence" value="ECO:0007669"/>
    <property type="project" value="InterPro"/>
</dbReference>
<dbReference type="InterPro" id="IPR028995">
    <property type="entry name" value="Glyco_hydro_57/38_cen_sf"/>
</dbReference>
<feature type="transmembrane region" description="Helical" evidence="11">
    <location>
        <begin position="15"/>
        <end position="35"/>
    </location>
</feature>
<dbReference type="GO" id="GO:0006491">
    <property type="term" value="P:N-glycan processing"/>
    <property type="evidence" value="ECO:0007669"/>
    <property type="project" value="TreeGrafter"/>
</dbReference>
<dbReference type="GO" id="GO:0006013">
    <property type="term" value="P:mannose metabolic process"/>
    <property type="evidence" value="ECO:0007669"/>
    <property type="project" value="InterPro"/>
</dbReference>
<dbReference type="InterPro" id="IPR011701">
    <property type="entry name" value="MFS"/>
</dbReference>
<feature type="domain" description="Glycoside hydrolase family 38 central" evidence="12">
    <location>
        <begin position="702"/>
        <end position="787"/>
    </location>
</feature>
<comment type="caution">
    <text evidence="13">The sequence shown here is derived from an EMBL/GenBank/DDBJ whole genome shotgun (WGS) entry which is preliminary data.</text>
</comment>
<reference evidence="13" key="1">
    <citation type="submission" date="2020-09" db="EMBL/GenBank/DDBJ databases">
        <authorList>
            <person name="Kikuchi T."/>
        </authorList>
    </citation>
    <scope>NUCLEOTIDE SEQUENCE</scope>
    <source>
        <strain evidence="13">SH1</strain>
    </source>
</reference>
<dbReference type="Proteomes" id="UP000614601">
    <property type="component" value="Unassembled WGS sequence"/>
</dbReference>
<dbReference type="SUPFAM" id="SSF88688">
    <property type="entry name" value="Families 57/38 glycoside transferase middle domain"/>
    <property type="match status" value="1"/>
</dbReference>
<organism evidence="13 14">
    <name type="scientific">Bursaphelenchus okinawaensis</name>
    <dbReference type="NCBI Taxonomy" id="465554"/>
    <lineage>
        <taxon>Eukaryota</taxon>
        <taxon>Metazoa</taxon>
        <taxon>Ecdysozoa</taxon>
        <taxon>Nematoda</taxon>
        <taxon>Chromadorea</taxon>
        <taxon>Rhabditida</taxon>
        <taxon>Tylenchina</taxon>
        <taxon>Tylenchomorpha</taxon>
        <taxon>Aphelenchoidea</taxon>
        <taxon>Aphelenchoididae</taxon>
        <taxon>Bursaphelenchus</taxon>
    </lineage>
</organism>
<dbReference type="Gene3D" id="2.60.40.1180">
    <property type="entry name" value="Golgi alpha-mannosidase II"/>
    <property type="match status" value="1"/>
</dbReference>
<dbReference type="PANTHER" id="PTHR11607">
    <property type="entry name" value="ALPHA-MANNOSIDASE"/>
    <property type="match status" value="1"/>
</dbReference>
<dbReference type="InterPro" id="IPR027291">
    <property type="entry name" value="Glyco_hydro_38_N_sf"/>
</dbReference>
<evidence type="ECO:0000256" key="6">
    <source>
        <dbReference type="ARBA" id="ARBA00023295"/>
    </source>
</evidence>
<dbReference type="EMBL" id="CAJFDH010000006">
    <property type="protein sequence ID" value="CAD5231315.1"/>
    <property type="molecule type" value="Genomic_DNA"/>
</dbReference>
<keyword evidence="3" id="KW-0479">Metal-binding</keyword>
<dbReference type="Gene3D" id="1.20.1250.20">
    <property type="entry name" value="MFS general substrate transporter like domains"/>
    <property type="match status" value="1"/>
</dbReference>
<dbReference type="InterPro" id="IPR036259">
    <property type="entry name" value="MFS_trans_sf"/>
</dbReference>
<evidence type="ECO:0000256" key="9">
    <source>
        <dbReference type="ARBA" id="ARBA00083602"/>
    </source>
</evidence>
<feature type="transmembrane region" description="Helical" evidence="11">
    <location>
        <begin position="78"/>
        <end position="99"/>
    </location>
</feature>
<keyword evidence="5" id="KW-0862">Zinc</keyword>
<sequence length="1319" mass="150628">MWPYLQKIDPDATESFLGGIISIYSFGQILASPLVGWFSNYLGTIKIPVSVCIGLQVCGNLIYFYAQAAPENWGKHVMMLARLVLGLGSSNLALLNTYACTASTPRYKSRTIALVTGGIALGVSLGPALQLLFLPLGKDGVKISKNLYVNLYTAPAIGACLMNICAICCLLCLFDESYAGTLPQPKKRLTEKSKQRLRIDWMALILCHIVGFVHYCTFTNVETLAVVLGLSFGIINTTLSTLFSEVLGPKKQGTQQGFFHMTKCSARMVGPMAITFLYRAFGPRIAWSLQLSMLEKILYSTTRKELDISSSPSVYGKTAVETTNNLFNIRHGFGFSNKSKQHIMTKDLFSSIPDENGISQGPGGEGPINFNYTPTNTKTHLDIFIIPHSHNDPGWLQTFEAYYDEKVRSILNNMLDFLTKWENMRFVEAEISFFELWWSEQTDEDKDMVRKIVKKGQLEFVGGAWVMTDEANAHYFNTIMEMFEGHEFLSNNFNGYAPKSQWSIDPFGLSTTVPHLMQLSGIKQGILNRIHHTIKDIMATSKTYEFLWRQPFALNSSENDFLAHIMPYLYFADYQCPNKNICVKFDFYNRFTEITKDTVKEESEVFLEQARLKSQFYRTETVLFLQGHDFDFQTTGQWERTYNSFSTMAHYINSHDTYNATLRIATPSEYFKVLLQKLNTDHYKPLPSLSGDFFPYSEANAHYWTGYFTSRPFYKHMDRELAHHIRSADILFSLAHWKHTKNNESTFSTSINDLLVEARRYHALFQHHDAITGTARDDVVQDYGKKLEKALYNAKYIIEECLCYLTKLPAKPRLIEIPSNNNSLIREVYNAKTSLIVFNSLSRAVSQTVCILVANPDFLIEGDVIQQIQPNVETDSMGELKINKFELCFKTNLIPPLGTAVYKMVQKKHENKVRIAVSHKKDERLFSDFEMDEYIKSNVLTSRKAKLTFDTKTGYIRSIENDNRQIDFSLNFIYYHSRINVEPKSGAYVFRPINESSQLDVSENRVLVMRGPLHEQLIIKGPTHLKLLQRVKLEADANYILVKNELDLKDEHDFEISMRIQSKDLNAKTEQLFTDSNGFQHLRRKRMRNLPLPAQYYPFTTSAFLETVSLRLNALTKQPLGLASLQSGQFEIMLERRMSSDDGKGMEQGVYDNKKTESDFIFYVEIQDGISNDEFASLSGKAQHLSQQLLYPLIVTSFDENTAIENMAPLNNSLPCDVHLVALRNLNEATDYAKKNNTIQRKTKPKSSMAIILHRFYDNKYNDFCKLKNELVIDINSVFSSVINSAKVTSLTGLHKIDNEKAQSLLLAKMDLKTIIIDY</sequence>
<evidence type="ECO:0000256" key="8">
    <source>
        <dbReference type="ARBA" id="ARBA00066412"/>
    </source>
</evidence>
<evidence type="ECO:0000256" key="10">
    <source>
        <dbReference type="ARBA" id="ARBA00093232"/>
    </source>
</evidence>
<evidence type="ECO:0000256" key="1">
    <source>
        <dbReference type="ARBA" id="ARBA00001947"/>
    </source>
</evidence>
<dbReference type="GO" id="GO:0004572">
    <property type="term" value="F:mannosyl-oligosaccharide 1,3-1,6-alpha-mannosidase activity"/>
    <property type="evidence" value="ECO:0007669"/>
    <property type="project" value="UniProtKB-EC"/>
</dbReference>
<dbReference type="InterPro" id="IPR011013">
    <property type="entry name" value="Gal_mutarotase_sf_dom"/>
</dbReference>
<dbReference type="SUPFAM" id="SSF103473">
    <property type="entry name" value="MFS general substrate transporter"/>
    <property type="match status" value="1"/>
</dbReference>
<keyword evidence="11" id="KW-0472">Membrane</keyword>
<feature type="transmembrane region" description="Helical" evidence="11">
    <location>
        <begin position="156"/>
        <end position="178"/>
    </location>
</feature>
<evidence type="ECO:0000259" key="12">
    <source>
        <dbReference type="SMART" id="SM00872"/>
    </source>
</evidence>
<dbReference type="SMART" id="SM00872">
    <property type="entry name" value="Alpha-mann_mid"/>
    <property type="match status" value="1"/>
</dbReference>
<feature type="transmembrane region" description="Helical" evidence="11">
    <location>
        <begin position="47"/>
        <end position="66"/>
    </location>
</feature>
<keyword evidence="6" id="KW-0326">Glycosidase</keyword>
<comment type="catalytic activity">
    <reaction evidence="10">
        <text>N(4)-{beta-D-GlcNAc-(1-&gt;2)-alpha-D-Man-(1-&gt;3)-[alpha-D-Man-(1-&gt;3)-[alpha-D-Man-(1-&gt;6)]-alpha-D-Man-(1-&gt;6)]-beta-D-Man-(1-&gt;4)-beta-D-GlcNAc-(1-&gt;4)-beta-D-GlcNAc}-L-asparaginyl-[protein] + 2 H2O = 2 alpha-D-mannopyranose + an N(4)-{beta-D-GlcNAc-(1-&gt;2)-alpha-D-Man-(1-&gt;3)-[alpha-D-Man-(1-&gt;6)]-beta-D-Man-(1-&gt;4)-beta-D-GlcNAc-(1-&gt;4)-beta-D-GlcNAc}-L-asparaginyl-[protein]</text>
        <dbReference type="Rhea" id="RHEA:56052"/>
        <dbReference type="Rhea" id="RHEA-COMP:14368"/>
        <dbReference type="Rhea" id="RHEA-COMP:14369"/>
        <dbReference type="ChEBI" id="CHEBI:15377"/>
        <dbReference type="ChEBI" id="CHEBI:28729"/>
        <dbReference type="ChEBI" id="CHEBI:60615"/>
        <dbReference type="ChEBI" id="CHEBI:60625"/>
        <dbReference type="EC" id="3.2.1.114"/>
    </reaction>
</comment>
<dbReference type="Pfam" id="PF01074">
    <property type="entry name" value="Glyco_hydro_38N"/>
    <property type="match status" value="1"/>
</dbReference>
<comment type="similarity">
    <text evidence="2">Belongs to the glycosyl hydrolase 38 family.</text>
</comment>
<protein>
    <recommendedName>
        <fullName evidence="8">mannosyl-oligosaccharide 1,3-1,6-alpha-mannosidase</fullName>
        <ecNumber evidence="8">3.2.1.114</ecNumber>
    </recommendedName>
    <alternativeName>
        <fullName evidence="9">Mannosyl-oligosaccharide 1,3-1,6-alpha-mannosidase</fullName>
    </alternativeName>
</protein>
<dbReference type="EMBL" id="CAJFCW020000006">
    <property type="protein sequence ID" value="CAG9128704.1"/>
    <property type="molecule type" value="Genomic_DNA"/>
</dbReference>
<feature type="transmembrane region" description="Helical" evidence="11">
    <location>
        <begin position="199"/>
        <end position="218"/>
    </location>
</feature>
<dbReference type="Pfam" id="PF09261">
    <property type="entry name" value="Alpha-mann_mid"/>
    <property type="match status" value="1"/>
</dbReference>
<evidence type="ECO:0000256" key="4">
    <source>
        <dbReference type="ARBA" id="ARBA00022801"/>
    </source>
</evidence>
<evidence type="ECO:0000313" key="13">
    <source>
        <dbReference type="EMBL" id="CAD5231315.1"/>
    </source>
</evidence>
<keyword evidence="4" id="KW-0378">Hydrolase</keyword>
<dbReference type="InterPro" id="IPR050843">
    <property type="entry name" value="Glycosyl_Hydrlase_38"/>
</dbReference>
<dbReference type="Gene3D" id="3.20.110.10">
    <property type="entry name" value="Glycoside hydrolase 38, N terminal domain"/>
    <property type="match status" value="1"/>
</dbReference>
<dbReference type="InterPro" id="IPR013780">
    <property type="entry name" value="Glyco_hydro_b"/>
</dbReference>
<dbReference type="SUPFAM" id="SSF88713">
    <property type="entry name" value="Glycoside hydrolase/deacetylase"/>
    <property type="match status" value="1"/>
</dbReference>
<proteinExistence type="inferred from homology"/>
<dbReference type="Proteomes" id="UP000783686">
    <property type="component" value="Unassembled WGS sequence"/>
</dbReference>
<name>A0A811LS98_9BILA</name>
<evidence type="ECO:0000313" key="14">
    <source>
        <dbReference type="Proteomes" id="UP000614601"/>
    </source>
</evidence>
<dbReference type="Pfam" id="PF07748">
    <property type="entry name" value="Glyco_hydro_38C"/>
    <property type="match status" value="1"/>
</dbReference>
<comment type="cofactor">
    <cofactor evidence="1">
        <name>Zn(2+)</name>
        <dbReference type="ChEBI" id="CHEBI:29105"/>
    </cofactor>
</comment>
<dbReference type="EC" id="3.2.1.114" evidence="8"/>
<evidence type="ECO:0000256" key="3">
    <source>
        <dbReference type="ARBA" id="ARBA00022723"/>
    </source>
</evidence>
<accession>A0A811LS98</accession>
<dbReference type="InterPro" id="IPR015341">
    <property type="entry name" value="Glyco_hydro_38_cen"/>
</dbReference>
<dbReference type="OrthoDB" id="10261055at2759"/>
<dbReference type="SUPFAM" id="SSF74650">
    <property type="entry name" value="Galactose mutarotase-like"/>
    <property type="match status" value="1"/>
</dbReference>
<evidence type="ECO:0000256" key="5">
    <source>
        <dbReference type="ARBA" id="ARBA00022833"/>
    </source>
</evidence>
<dbReference type="InterPro" id="IPR011330">
    <property type="entry name" value="Glyco_hydro/deAcase_b/a-brl"/>
</dbReference>
<dbReference type="GO" id="GO:0046872">
    <property type="term" value="F:metal ion binding"/>
    <property type="evidence" value="ECO:0007669"/>
    <property type="project" value="UniProtKB-KW"/>
</dbReference>
<dbReference type="Gene3D" id="2.70.98.30">
    <property type="entry name" value="Golgi alpha-mannosidase II, domain 4"/>
    <property type="match status" value="1"/>
</dbReference>
<dbReference type="GO" id="GO:0030246">
    <property type="term" value="F:carbohydrate binding"/>
    <property type="evidence" value="ECO:0007669"/>
    <property type="project" value="InterPro"/>
</dbReference>
<feature type="transmembrane region" description="Helical" evidence="11">
    <location>
        <begin position="111"/>
        <end position="136"/>
    </location>
</feature>
<dbReference type="Gene3D" id="1.20.1270.50">
    <property type="entry name" value="Glycoside hydrolase family 38, central domain"/>
    <property type="match status" value="1"/>
</dbReference>
<keyword evidence="14" id="KW-1185">Reference proteome</keyword>
<evidence type="ECO:0000256" key="2">
    <source>
        <dbReference type="ARBA" id="ARBA00009792"/>
    </source>
</evidence>
<dbReference type="Pfam" id="PF07690">
    <property type="entry name" value="MFS_1"/>
    <property type="match status" value="1"/>
</dbReference>
<dbReference type="PANTHER" id="PTHR11607:SF71">
    <property type="entry name" value="ALPHA-MANNOSIDASE"/>
    <property type="match status" value="1"/>
</dbReference>
<keyword evidence="11" id="KW-1133">Transmembrane helix</keyword>
<keyword evidence="11" id="KW-0812">Transmembrane</keyword>
<gene>
    <name evidence="13" type="ORF">BOKJ2_LOCUS14580</name>
</gene>
<dbReference type="InterPro" id="IPR000602">
    <property type="entry name" value="Glyco_hydro_38_N"/>
</dbReference>
<comment type="function">
    <text evidence="7">Catalyzes the first committed step in the biosynthesis of complex N-glycans. It controls conversion of high mannose to complex N-glycans; the final hydrolytic step in the N-glycan maturation pathway.</text>
</comment>
<dbReference type="InterPro" id="IPR011682">
    <property type="entry name" value="Glyco_hydro_38_C"/>
</dbReference>